<dbReference type="InterPro" id="IPR036503">
    <property type="entry name" value="Ald_Fedxn_OxRdtase_N_sf"/>
</dbReference>
<dbReference type="Gene3D" id="1.10.569.10">
    <property type="entry name" value="Aldehyde Ferredoxin Oxidoreductase Protein, subunit A, domain 2"/>
    <property type="match status" value="1"/>
</dbReference>
<dbReference type="GO" id="GO:0046872">
    <property type="term" value="F:metal ion binding"/>
    <property type="evidence" value="ECO:0007669"/>
    <property type="project" value="UniProtKB-KW"/>
</dbReference>
<feature type="non-terminal residue" evidence="8">
    <location>
        <position position="517"/>
    </location>
</feature>
<name>A0A382FQS5_9ZZZZ</name>
<sequence>QTYQGKNCKNYMSFGYHGKILHVNLTDSSIFEERPPDAFYRKYLGGSAMGMYYILNDMSPGADPLGPDNILTLMLSVLTGAPISGQSRLTANAKSPLVDGIGDSQSGGFFPAELKFAGYDGIVVKGQSEKPVYLWIKDGEAELRNATHLWGKSTGDVNDILISELNDKKIEVMQCGPAGEKLSYLAAIINMANRANGRTGLGAVMGSKRLKAVVVRGTSKKLPVASSKQLNKFARSGVTAFDDNASMVGLRKDGTAGVTSLQHADGGLPTYNFNSGQFAAMDSISGETMTDTILTGRETCYACTVRCKRSVTTTYKDEEVDEKYGGPEYETLATFGSYCGVSDLSAVAMANQICNEYGLDTIGTGATIAWAMECFEEGILSEKDVGFPIPMGDPEVMVKLTKLLASRIGFGDVIADGSRAAANRLDRGHEYLITVKGAETPAHMPQVKRSLGLIYAVNPFGADHNSSEHDPAVEDDYKHYSDRLQSIGIKTKLPAKSLGLDKVRFALTTQHMNSFLD</sequence>
<dbReference type="InterPro" id="IPR036021">
    <property type="entry name" value="Tungsten_al_ferr_oxy-like_C"/>
</dbReference>
<dbReference type="InterPro" id="IPR051919">
    <property type="entry name" value="W-dependent_AOR"/>
</dbReference>
<dbReference type="Pfam" id="PF02730">
    <property type="entry name" value="AFOR_N"/>
    <property type="match status" value="1"/>
</dbReference>
<evidence type="ECO:0000256" key="1">
    <source>
        <dbReference type="ARBA" id="ARBA00001966"/>
    </source>
</evidence>
<evidence type="ECO:0000256" key="5">
    <source>
        <dbReference type="ARBA" id="ARBA00023004"/>
    </source>
</evidence>
<dbReference type="GO" id="GO:0009055">
    <property type="term" value="F:electron transfer activity"/>
    <property type="evidence" value="ECO:0007669"/>
    <property type="project" value="InterPro"/>
</dbReference>
<keyword evidence="5" id="KW-0408">Iron</keyword>
<dbReference type="SMART" id="SM00790">
    <property type="entry name" value="AFOR_N"/>
    <property type="match status" value="1"/>
</dbReference>
<accession>A0A382FQS5</accession>
<evidence type="ECO:0000256" key="2">
    <source>
        <dbReference type="ARBA" id="ARBA00011032"/>
    </source>
</evidence>
<dbReference type="PANTHER" id="PTHR30038:SF0">
    <property type="entry name" value="TUNGSTEN-CONTAINING ALDEHYDE FERREDOXIN OXIDOREDUCTASE"/>
    <property type="match status" value="1"/>
</dbReference>
<feature type="domain" description="Aldehyde ferredoxin oxidoreductase N-terminal" evidence="7">
    <location>
        <begin position="16"/>
        <end position="219"/>
    </location>
</feature>
<evidence type="ECO:0000256" key="4">
    <source>
        <dbReference type="ARBA" id="ARBA00022723"/>
    </source>
</evidence>
<dbReference type="InterPro" id="IPR013983">
    <property type="entry name" value="Ald_Fedxn_OxRdtase_N"/>
</dbReference>
<evidence type="ECO:0000313" key="8">
    <source>
        <dbReference type="EMBL" id="SVB65466.1"/>
    </source>
</evidence>
<dbReference type="SUPFAM" id="SSF56228">
    <property type="entry name" value="Aldehyde ferredoxin oxidoreductase, N-terminal domain"/>
    <property type="match status" value="1"/>
</dbReference>
<dbReference type="Pfam" id="PF01314">
    <property type="entry name" value="AFOR_C"/>
    <property type="match status" value="1"/>
</dbReference>
<dbReference type="GO" id="GO:0016625">
    <property type="term" value="F:oxidoreductase activity, acting on the aldehyde or oxo group of donors, iron-sulfur protein as acceptor"/>
    <property type="evidence" value="ECO:0007669"/>
    <property type="project" value="InterPro"/>
</dbReference>
<evidence type="ECO:0000259" key="7">
    <source>
        <dbReference type="SMART" id="SM00790"/>
    </source>
</evidence>
<gene>
    <name evidence="8" type="ORF">METZ01_LOCUS218320</name>
</gene>
<dbReference type="SUPFAM" id="SSF48310">
    <property type="entry name" value="Aldehyde ferredoxin oxidoreductase, C-terminal domains"/>
    <property type="match status" value="1"/>
</dbReference>
<keyword evidence="3" id="KW-0004">4Fe-4S</keyword>
<proteinExistence type="inferred from homology"/>
<dbReference type="AlphaFoldDB" id="A0A382FQS5"/>
<feature type="non-terminal residue" evidence="8">
    <location>
        <position position="1"/>
    </location>
</feature>
<dbReference type="InterPro" id="IPR013984">
    <property type="entry name" value="Ald_Fedxn_OxRdtase_dom2"/>
</dbReference>
<keyword evidence="4" id="KW-0479">Metal-binding</keyword>
<dbReference type="InterPro" id="IPR001203">
    <property type="entry name" value="OxRdtase_Ald_Fedxn_C"/>
</dbReference>
<organism evidence="8">
    <name type="scientific">marine metagenome</name>
    <dbReference type="NCBI Taxonomy" id="408172"/>
    <lineage>
        <taxon>unclassified sequences</taxon>
        <taxon>metagenomes</taxon>
        <taxon>ecological metagenomes</taxon>
    </lineage>
</organism>
<dbReference type="Gene3D" id="3.60.9.10">
    <property type="entry name" value="Aldehyde ferredoxin oxidoreductase, N-terminal domain"/>
    <property type="match status" value="1"/>
</dbReference>
<dbReference type="EMBL" id="UINC01051376">
    <property type="protein sequence ID" value="SVB65466.1"/>
    <property type="molecule type" value="Genomic_DNA"/>
</dbReference>
<comment type="cofactor">
    <cofactor evidence="1">
        <name>[4Fe-4S] cluster</name>
        <dbReference type="ChEBI" id="CHEBI:49883"/>
    </cofactor>
</comment>
<reference evidence="8" key="1">
    <citation type="submission" date="2018-05" db="EMBL/GenBank/DDBJ databases">
        <authorList>
            <person name="Lanie J.A."/>
            <person name="Ng W.-L."/>
            <person name="Kazmierczak K.M."/>
            <person name="Andrzejewski T.M."/>
            <person name="Davidsen T.M."/>
            <person name="Wayne K.J."/>
            <person name="Tettelin H."/>
            <person name="Glass J.I."/>
            <person name="Rusch D."/>
            <person name="Podicherti R."/>
            <person name="Tsui H.-C.T."/>
            <person name="Winkler M.E."/>
        </authorList>
    </citation>
    <scope>NUCLEOTIDE SEQUENCE</scope>
</reference>
<keyword evidence="6" id="KW-0411">Iron-sulfur</keyword>
<evidence type="ECO:0000256" key="3">
    <source>
        <dbReference type="ARBA" id="ARBA00022485"/>
    </source>
</evidence>
<comment type="similarity">
    <text evidence="2">Belongs to the AOR/FOR family.</text>
</comment>
<dbReference type="PANTHER" id="PTHR30038">
    <property type="entry name" value="ALDEHYDE FERREDOXIN OXIDOREDUCTASE"/>
    <property type="match status" value="1"/>
</dbReference>
<dbReference type="GO" id="GO:0051539">
    <property type="term" value="F:4 iron, 4 sulfur cluster binding"/>
    <property type="evidence" value="ECO:0007669"/>
    <property type="project" value="UniProtKB-KW"/>
</dbReference>
<evidence type="ECO:0000256" key="6">
    <source>
        <dbReference type="ARBA" id="ARBA00023014"/>
    </source>
</evidence>
<protein>
    <recommendedName>
        <fullName evidence="7">Aldehyde ferredoxin oxidoreductase N-terminal domain-containing protein</fullName>
    </recommendedName>
</protein>